<protein>
    <submittedName>
        <fullName evidence="1">Uncharacterized protein</fullName>
    </submittedName>
</protein>
<accession>I4E7Y7</accession>
<proteinExistence type="predicted"/>
<dbReference type="EMBL" id="FR845715">
    <property type="protein sequence ID" value="CCA45455.1"/>
    <property type="molecule type" value="Genomic_DNA"/>
</dbReference>
<organism evidence="1">
    <name type="scientific">Neisseria meningitidis alpha522</name>
    <dbReference type="NCBI Taxonomy" id="996307"/>
    <lineage>
        <taxon>Bacteria</taxon>
        <taxon>Pseudomonadati</taxon>
        <taxon>Pseudomonadota</taxon>
        <taxon>Betaproteobacteria</taxon>
        <taxon>Neisseriales</taxon>
        <taxon>Neisseriaceae</taxon>
        <taxon>Neisseria</taxon>
    </lineage>
</organism>
<name>I4E7Y7_NEIME</name>
<dbReference type="AlphaFoldDB" id="I4E7Y7"/>
<gene>
    <name evidence="1" type="ORF">NMALPHA522_1914</name>
</gene>
<reference evidence="1" key="1">
    <citation type="submission" date="2011-03" db="EMBL/GenBank/DDBJ databases">
        <title>Draft genome of Neisseria meningitidis strain alpha522.</title>
        <authorList>
            <person name="Schoen C."/>
            <person name="Blom J."/>
        </authorList>
    </citation>
    <scope>NUCLEOTIDE SEQUENCE</scope>
    <source>
        <strain evidence="1">Alpha522</strain>
    </source>
</reference>
<sequence>MIDACFDWVGIVQVSKLSKIKLSNRRESLWA</sequence>
<evidence type="ECO:0000313" key="1">
    <source>
        <dbReference type="EMBL" id="CCA45455.1"/>
    </source>
</evidence>